<keyword evidence="7 9" id="KW-0811">Translocation</keyword>
<keyword evidence="3 9" id="KW-0813">Transport</keyword>
<keyword evidence="8 9" id="KW-0472">Membrane</keyword>
<reference evidence="10 11" key="1">
    <citation type="journal article" date="2012" name="Appl. Environ. Microbiol.">
        <title>Emergence of Atypical Mycoplasma agalactiae Strains Harboring a New Prophage and Associated with an Alpine Wild Ungulate Mortality Episode.</title>
        <authorList>
            <person name="Tardy F."/>
            <person name="Baranowski E."/>
            <person name="Nouvel L.X."/>
            <person name="Mick V."/>
            <person name="Manso-Silvan L."/>
            <person name="Thiaucourt F."/>
            <person name="Thebault P."/>
            <person name="Breton M."/>
            <person name="Sirand-Pugnet P."/>
            <person name="Blanchard A."/>
            <person name="Garnier A."/>
            <person name="Gibert P."/>
            <person name="Game Y."/>
            <person name="Poumarat F."/>
            <person name="Citti C."/>
        </authorList>
    </citation>
    <scope>NUCLEOTIDE SEQUENCE [LARGE SCALE GENOMIC DNA]</scope>
    <source>
        <strain evidence="10 11">14628</strain>
    </source>
</reference>
<evidence type="ECO:0000256" key="2">
    <source>
        <dbReference type="ARBA" id="ARBA00008445"/>
    </source>
</evidence>
<dbReference type="RefSeq" id="WP_004024372.1">
    <property type="nucleotide sequence ID" value="NZ_AJPR01000011.1"/>
</dbReference>
<comment type="function">
    <text evidence="9">Involved in protein export. Participates in an early event of protein translocation.</text>
</comment>
<dbReference type="GO" id="GO:0005886">
    <property type="term" value="C:plasma membrane"/>
    <property type="evidence" value="ECO:0007669"/>
    <property type="project" value="UniProtKB-SubCell"/>
</dbReference>
<dbReference type="AlphaFoldDB" id="I5D5Q9"/>
<evidence type="ECO:0000256" key="4">
    <source>
        <dbReference type="ARBA" id="ARBA00022692"/>
    </source>
</evidence>
<feature type="transmembrane region" description="Helical" evidence="9">
    <location>
        <begin position="6"/>
        <end position="25"/>
    </location>
</feature>
<evidence type="ECO:0000313" key="11">
    <source>
        <dbReference type="Proteomes" id="UP000003181"/>
    </source>
</evidence>
<dbReference type="InterPro" id="IPR004692">
    <property type="entry name" value="SecG"/>
</dbReference>
<comment type="similarity">
    <text evidence="2 9">Belongs to the SecG family.</text>
</comment>
<keyword evidence="9" id="KW-1003">Cell membrane</keyword>
<evidence type="ECO:0000256" key="1">
    <source>
        <dbReference type="ARBA" id="ARBA00004141"/>
    </source>
</evidence>
<evidence type="ECO:0000256" key="5">
    <source>
        <dbReference type="ARBA" id="ARBA00022927"/>
    </source>
</evidence>
<keyword evidence="6 9" id="KW-1133">Transmembrane helix</keyword>
<comment type="caution">
    <text evidence="10">The sequence shown here is derived from an EMBL/GenBank/DDBJ whole genome shotgun (WGS) entry which is preliminary data.</text>
</comment>
<dbReference type="Pfam" id="PF03840">
    <property type="entry name" value="SecG"/>
    <property type="match status" value="1"/>
</dbReference>
<accession>I5D5Q9</accession>
<evidence type="ECO:0000256" key="3">
    <source>
        <dbReference type="ARBA" id="ARBA00022448"/>
    </source>
</evidence>
<gene>
    <name evidence="10" type="primary">secG</name>
    <name evidence="10" type="ORF">MAGb_6460</name>
</gene>
<proteinExistence type="inferred from homology"/>
<feature type="transmembrane region" description="Helical" evidence="9">
    <location>
        <begin position="56"/>
        <end position="79"/>
    </location>
</feature>
<keyword evidence="4 9" id="KW-0812">Transmembrane</keyword>
<organism evidence="10 11">
    <name type="scientific">Mycoplasmopsis agalactiae 14628</name>
    <dbReference type="NCBI Taxonomy" id="1110504"/>
    <lineage>
        <taxon>Bacteria</taxon>
        <taxon>Bacillati</taxon>
        <taxon>Mycoplasmatota</taxon>
        <taxon>Mycoplasmoidales</taxon>
        <taxon>Metamycoplasmataceae</taxon>
        <taxon>Mycoplasmopsis</taxon>
    </lineage>
</organism>
<dbReference type="OrthoDB" id="401188at2"/>
<comment type="subcellular location">
    <subcellularLocation>
        <location evidence="9">Cell membrane</location>
        <topology evidence="9">Multi-pass membrane protein</topology>
    </subcellularLocation>
    <subcellularLocation>
        <location evidence="1">Membrane</location>
        <topology evidence="1">Multi-pass membrane protein</topology>
    </subcellularLocation>
</comment>
<evidence type="ECO:0000313" key="10">
    <source>
        <dbReference type="EMBL" id="EIN15018.1"/>
    </source>
</evidence>
<keyword evidence="5 9" id="KW-0653">Protein transport</keyword>
<evidence type="ECO:0000256" key="6">
    <source>
        <dbReference type="ARBA" id="ARBA00022989"/>
    </source>
</evidence>
<evidence type="ECO:0000256" key="8">
    <source>
        <dbReference type="ARBA" id="ARBA00023136"/>
    </source>
</evidence>
<dbReference type="GO" id="GO:0009306">
    <property type="term" value="P:protein secretion"/>
    <property type="evidence" value="ECO:0007669"/>
    <property type="project" value="UniProtKB-UniRule"/>
</dbReference>
<evidence type="ECO:0000256" key="9">
    <source>
        <dbReference type="RuleBase" id="RU365087"/>
    </source>
</evidence>
<dbReference type="Proteomes" id="UP000003181">
    <property type="component" value="Unassembled WGS sequence"/>
</dbReference>
<sequence>MDVKAILSIILVIISAGILVISLLMSPDSNAFSGALVGSGDLELFKTSKERGFKKVLKWSMVSLGLILLVISIVCWALVK</sequence>
<dbReference type="EMBL" id="AJPR01000011">
    <property type="protein sequence ID" value="EIN15018.1"/>
    <property type="molecule type" value="Genomic_DNA"/>
</dbReference>
<dbReference type="NCBIfam" id="TIGR00810">
    <property type="entry name" value="secG"/>
    <property type="match status" value="1"/>
</dbReference>
<dbReference type="STRING" id="1110504.MAGb_6460"/>
<name>I5D5Q9_MYCAA</name>
<protein>
    <recommendedName>
        <fullName evidence="9">Protein-export membrane protein SecG</fullName>
    </recommendedName>
</protein>
<dbReference type="GeneID" id="93357967"/>
<dbReference type="GO" id="GO:0015450">
    <property type="term" value="F:protein-transporting ATPase activity"/>
    <property type="evidence" value="ECO:0007669"/>
    <property type="project" value="UniProtKB-UniRule"/>
</dbReference>
<evidence type="ECO:0000256" key="7">
    <source>
        <dbReference type="ARBA" id="ARBA00023010"/>
    </source>
</evidence>